<accession>A6JUC1</accession>
<organism evidence="1 2">
    <name type="scientific">Rattus norvegicus</name>
    <name type="common">Rat</name>
    <dbReference type="NCBI Taxonomy" id="10116"/>
    <lineage>
        <taxon>Eukaryota</taxon>
        <taxon>Metazoa</taxon>
        <taxon>Chordata</taxon>
        <taxon>Craniata</taxon>
        <taxon>Vertebrata</taxon>
        <taxon>Euteleostomi</taxon>
        <taxon>Mammalia</taxon>
        <taxon>Eutheria</taxon>
        <taxon>Euarchontoglires</taxon>
        <taxon>Glires</taxon>
        <taxon>Rodentia</taxon>
        <taxon>Myomorpha</taxon>
        <taxon>Muroidea</taxon>
        <taxon>Muridae</taxon>
        <taxon>Murinae</taxon>
        <taxon>Rattus</taxon>
    </lineage>
</organism>
<proteinExistence type="predicted"/>
<dbReference type="AlphaFoldDB" id="A6JUC1"/>
<dbReference type="Proteomes" id="UP000234681">
    <property type="component" value="Chromosome 3"/>
</dbReference>
<evidence type="ECO:0000313" key="2">
    <source>
        <dbReference type="Proteomes" id="UP000234681"/>
    </source>
</evidence>
<gene>
    <name evidence="1" type="ORF">rCG_45386</name>
</gene>
<dbReference type="EMBL" id="CH474001">
    <property type="protein sequence ID" value="EDL93177.1"/>
    <property type="molecule type" value="Genomic_DNA"/>
</dbReference>
<name>A6JUC1_RAT</name>
<evidence type="ECO:0000313" key="1">
    <source>
        <dbReference type="EMBL" id="EDL93177.1"/>
    </source>
</evidence>
<reference evidence="1 2" key="1">
    <citation type="submission" date="2005-09" db="EMBL/GenBank/DDBJ databases">
        <authorList>
            <person name="Mural R.J."/>
            <person name="Li P.W."/>
            <person name="Adams M.D."/>
            <person name="Amanatides P.G."/>
            <person name="Baden-Tillson H."/>
            <person name="Barnstead M."/>
            <person name="Chin S.H."/>
            <person name="Dew I."/>
            <person name="Evans C.A."/>
            <person name="Ferriera S."/>
            <person name="Flanigan M."/>
            <person name="Fosler C."/>
            <person name="Glodek A."/>
            <person name="Gu Z."/>
            <person name="Holt R.A."/>
            <person name="Jennings D."/>
            <person name="Kraft C.L."/>
            <person name="Lu F."/>
            <person name="Nguyen T."/>
            <person name="Nusskern D.R."/>
            <person name="Pfannkoch C.M."/>
            <person name="Sitter C."/>
            <person name="Sutton G.G."/>
            <person name="Venter J.C."/>
            <person name="Wang Z."/>
            <person name="Woodage T."/>
            <person name="Zheng X.H."/>
            <person name="Zhong F."/>
        </authorList>
    </citation>
    <scope>NUCLEOTIDE SEQUENCE [LARGE SCALE GENOMIC DNA]</scope>
    <source>
        <strain>BN</strain>
        <strain evidence="2">Sprague-Dawley</strain>
    </source>
</reference>
<sequence length="48" mass="5338">MQIRIESSFDSDVLQLVPDVGKGCLARHLGLHCHRAAPEPHHPQTRAL</sequence>
<protein>
    <submittedName>
        <fullName evidence="1">RCG45386</fullName>
    </submittedName>
</protein>